<protein>
    <submittedName>
        <fullName evidence="2">Uncharacterized protein</fullName>
    </submittedName>
</protein>
<keyword evidence="3" id="KW-1185">Reference proteome</keyword>
<comment type="caution">
    <text evidence="2">The sequence shown here is derived from an EMBL/GenBank/DDBJ whole genome shotgun (WGS) entry which is preliminary data.</text>
</comment>
<dbReference type="Proteomes" id="UP001187415">
    <property type="component" value="Unassembled WGS sequence"/>
</dbReference>
<name>A0AA88NB75_CHASR</name>
<evidence type="ECO:0000256" key="1">
    <source>
        <dbReference type="SAM" id="MobiDB-lite"/>
    </source>
</evidence>
<feature type="compositionally biased region" description="Polar residues" evidence="1">
    <location>
        <begin position="79"/>
        <end position="95"/>
    </location>
</feature>
<dbReference type="AlphaFoldDB" id="A0AA88NB75"/>
<evidence type="ECO:0000313" key="3">
    <source>
        <dbReference type="Proteomes" id="UP001187415"/>
    </source>
</evidence>
<gene>
    <name evidence="2" type="ORF">Q5P01_004663</name>
</gene>
<feature type="region of interest" description="Disordered" evidence="1">
    <location>
        <begin position="1"/>
        <end position="95"/>
    </location>
</feature>
<evidence type="ECO:0000313" key="2">
    <source>
        <dbReference type="EMBL" id="KAK2855928.1"/>
    </source>
</evidence>
<dbReference type="EMBL" id="JAUPFM010000003">
    <property type="protein sequence ID" value="KAK2855928.1"/>
    <property type="molecule type" value="Genomic_DNA"/>
</dbReference>
<feature type="compositionally biased region" description="Basic residues" evidence="1">
    <location>
        <begin position="1"/>
        <end position="13"/>
    </location>
</feature>
<sequence length="108" mass="11977">MIRLYKRKKGKKRQTNENSAQSLNPAEPQSGPGTRQDTTDPEDGVSYASVSFTRINRKVQLQKKHDEGDDDDDDDDAVTYSSVKTSSPSVGASTDPSIIYTIINQKKK</sequence>
<feature type="compositionally biased region" description="Acidic residues" evidence="1">
    <location>
        <begin position="68"/>
        <end position="77"/>
    </location>
</feature>
<reference evidence="2" key="1">
    <citation type="submission" date="2023-07" db="EMBL/GenBank/DDBJ databases">
        <title>Chromosome-level Genome Assembly of Striped Snakehead (Channa striata).</title>
        <authorList>
            <person name="Liu H."/>
        </authorList>
    </citation>
    <scope>NUCLEOTIDE SEQUENCE</scope>
    <source>
        <strain evidence="2">Gz</strain>
        <tissue evidence="2">Muscle</tissue>
    </source>
</reference>
<organism evidence="2 3">
    <name type="scientific">Channa striata</name>
    <name type="common">Snakehead murrel</name>
    <name type="synonym">Ophicephalus striatus</name>
    <dbReference type="NCBI Taxonomy" id="64152"/>
    <lineage>
        <taxon>Eukaryota</taxon>
        <taxon>Metazoa</taxon>
        <taxon>Chordata</taxon>
        <taxon>Craniata</taxon>
        <taxon>Vertebrata</taxon>
        <taxon>Euteleostomi</taxon>
        <taxon>Actinopterygii</taxon>
        <taxon>Neopterygii</taxon>
        <taxon>Teleostei</taxon>
        <taxon>Neoteleostei</taxon>
        <taxon>Acanthomorphata</taxon>
        <taxon>Anabantaria</taxon>
        <taxon>Anabantiformes</taxon>
        <taxon>Channoidei</taxon>
        <taxon>Channidae</taxon>
        <taxon>Channa</taxon>
    </lineage>
</organism>
<accession>A0AA88NB75</accession>
<proteinExistence type="predicted"/>